<sequence length="65" mass="7556">MMDELLQETRDPQTRVRMFTMLEQARSARASQMSWPLSPAAFQALHDERTALEAALKILEKLEEH</sequence>
<dbReference type="RefSeq" id="WP_217869151.1">
    <property type="nucleotide sequence ID" value="NZ_CP077077.1"/>
</dbReference>
<dbReference type="InterPro" id="IPR012671">
    <property type="entry name" value="T3SS_PscE/YscE"/>
</dbReference>
<reference evidence="1 2" key="1">
    <citation type="journal article" date="2021" name="Microorganisms">
        <title>The Ever-Expanding Pseudomonas Genus: Description of 43 New Species and Partition of the Pseudomonas putida Group.</title>
        <authorList>
            <person name="Girard L."/>
            <person name="Lood C."/>
            <person name="Hofte M."/>
            <person name="Vandamme P."/>
            <person name="Rokni-Zadeh H."/>
            <person name="van Noort V."/>
            <person name="Lavigne R."/>
            <person name="De Mot R."/>
        </authorList>
    </citation>
    <scope>NUCLEOTIDE SEQUENCE [LARGE SCALE GENOMIC DNA]</scope>
    <source>
        <strain evidence="1 2">COW77</strain>
    </source>
</reference>
<keyword evidence="2" id="KW-1185">Reference proteome</keyword>
<protein>
    <submittedName>
        <fullName evidence="1">Uncharacterized protein</fullName>
    </submittedName>
</protein>
<accession>A0ABX8NR24</accession>
<dbReference type="EMBL" id="CP077077">
    <property type="protein sequence ID" value="QXH58421.1"/>
    <property type="molecule type" value="Genomic_DNA"/>
</dbReference>
<evidence type="ECO:0000313" key="2">
    <source>
        <dbReference type="Proteomes" id="UP000824010"/>
    </source>
</evidence>
<gene>
    <name evidence="1" type="ORF">KSS90_09550</name>
</gene>
<dbReference type="Proteomes" id="UP000824010">
    <property type="component" value="Chromosome"/>
</dbReference>
<organism evidence="1 2">
    <name type="scientific">Pseudomonas maumuensis</name>
    <dbReference type="NCBI Taxonomy" id="2842354"/>
    <lineage>
        <taxon>Bacteria</taxon>
        <taxon>Pseudomonadati</taxon>
        <taxon>Pseudomonadota</taxon>
        <taxon>Gammaproteobacteria</taxon>
        <taxon>Pseudomonadales</taxon>
        <taxon>Pseudomonadaceae</taxon>
        <taxon>Pseudomonas</taxon>
    </lineage>
</organism>
<evidence type="ECO:0000313" key="1">
    <source>
        <dbReference type="EMBL" id="QXH58421.1"/>
    </source>
</evidence>
<dbReference type="Pfam" id="PF08988">
    <property type="entry name" value="T3SS_needle_E"/>
    <property type="match status" value="1"/>
</dbReference>
<proteinExistence type="predicted"/>
<name>A0ABX8NR24_9PSED</name>